<dbReference type="AlphaFoldDB" id="X1M2X0"/>
<evidence type="ECO:0000313" key="1">
    <source>
        <dbReference type="EMBL" id="GAI12421.1"/>
    </source>
</evidence>
<reference evidence="1" key="1">
    <citation type="journal article" date="2014" name="Front. Microbiol.">
        <title>High frequency of phylogenetically diverse reductive dehalogenase-homologous genes in deep subseafloor sedimentary metagenomes.</title>
        <authorList>
            <person name="Kawai M."/>
            <person name="Futagami T."/>
            <person name="Toyoda A."/>
            <person name="Takaki Y."/>
            <person name="Nishi S."/>
            <person name="Hori S."/>
            <person name="Arai W."/>
            <person name="Tsubouchi T."/>
            <person name="Morono Y."/>
            <person name="Uchiyama I."/>
            <person name="Ito T."/>
            <person name="Fujiyama A."/>
            <person name="Inagaki F."/>
            <person name="Takami H."/>
        </authorList>
    </citation>
    <scope>NUCLEOTIDE SEQUENCE</scope>
    <source>
        <strain evidence="1">Expedition CK06-06</strain>
    </source>
</reference>
<name>X1M2X0_9ZZZZ</name>
<feature type="non-terminal residue" evidence="1">
    <location>
        <position position="172"/>
    </location>
</feature>
<gene>
    <name evidence="1" type="ORF">S06H3_13124</name>
</gene>
<dbReference type="EMBL" id="BARV01006403">
    <property type="protein sequence ID" value="GAI12421.1"/>
    <property type="molecule type" value="Genomic_DNA"/>
</dbReference>
<proteinExistence type="predicted"/>
<sequence length="172" mass="20062">MMDDTFNKWNKWIDVILAEITKLSIDRHIFWEVQDIINNNPKIQKPSSFYDFLRNVYGASAVMGVRKQVKIDKDSISLAKLLQEICDNPKILSRTRYFAHYKGSTVKKIAKLMGSTVEKYRSKEFDQFAGKIGDHVNPELIKLDLEELKSKAKMCEKYADRRIAHFDERAIS</sequence>
<accession>X1M2X0</accession>
<protein>
    <recommendedName>
        <fullName evidence="2">HEPN AbiU2-like domain-containing protein</fullName>
    </recommendedName>
</protein>
<comment type="caution">
    <text evidence="1">The sequence shown here is derived from an EMBL/GenBank/DDBJ whole genome shotgun (WGS) entry which is preliminary data.</text>
</comment>
<evidence type="ECO:0008006" key="2">
    <source>
        <dbReference type="Google" id="ProtNLM"/>
    </source>
</evidence>
<organism evidence="1">
    <name type="scientific">marine sediment metagenome</name>
    <dbReference type="NCBI Taxonomy" id="412755"/>
    <lineage>
        <taxon>unclassified sequences</taxon>
        <taxon>metagenomes</taxon>
        <taxon>ecological metagenomes</taxon>
    </lineage>
</organism>